<keyword evidence="3" id="KW-1185">Reference proteome</keyword>
<proteinExistence type="predicted"/>
<dbReference type="SUPFAM" id="SSF53756">
    <property type="entry name" value="UDP-Glycosyltransferase/glycogen phosphorylase"/>
    <property type="match status" value="1"/>
</dbReference>
<accession>A0ABR2L8J2</accession>
<gene>
    <name evidence="2" type="ORF">M9Y10_001975</name>
</gene>
<evidence type="ECO:0000313" key="3">
    <source>
        <dbReference type="Proteomes" id="UP001470230"/>
    </source>
</evidence>
<keyword evidence="1" id="KW-1133">Transmembrane helix</keyword>
<sequence length="398" mass="45807">MIVVYTSSHGWGHNVRTVALLNELYNYPLEVVTTAPDWLIQTSLHNKRSKPLKIRKLLTDPGCVQNDPFNIDIDKSAEAWEKVFENLDNVLESEVALLKTRGRIRLVLSDISFFGQLVAEKLGVPSVCIATFDWAFIYRDYLKSNPRLAEIIQKVQDVSARYDYCLIPGTPCRPISIGKKQIEFNWGSRKPRISRPDVREMLGLTLVLDSVLLSFGGFPIRELPKSAWKRFSNFEFFILLPKKDCVDPPAPNVHFLPSEDWSGMHVDLVNTVDVVMGKVGYGLCSELLHCQKPFLSVHREENPEEDVIKKHLKKTIPFREITQEQFKNGDWYLLNELVEMRVNELDYQECVVDGEKQMASYIRKILGDKDPIKINQNLVAIVILIIAVLIWFIFKYVK</sequence>
<evidence type="ECO:0000256" key="1">
    <source>
        <dbReference type="SAM" id="Phobius"/>
    </source>
</evidence>
<keyword evidence="1" id="KW-0472">Membrane</keyword>
<evidence type="ECO:0000313" key="2">
    <source>
        <dbReference type="EMBL" id="KAK8899653.1"/>
    </source>
</evidence>
<dbReference type="InterPro" id="IPR053205">
    <property type="entry name" value="GHMP_kinase_L-arabinokinase"/>
</dbReference>
<organism evidence="2 3">
    <name type="scientific">Tritrichomonas musculus</name>
    <dbReference type="NCBI Taxonomy" id="1915356"/>
    <lineage>
        <taxon>Eukaryota</taxon>
        <taxon>Metamonada</taxon>
        <taxon>Parabasalia</taxon>
        <taxon>Tritrichomonadida</taxon>
        <taxon>Tritrichomonadidae</taxon>
        <taxon>Tritrichomonas</taxon>
    </lineage>
</organism>
<evidence type="ECO:0008006" key="4">
    <source>
        <dbReference type="Google" id="ProtNLM"/>
    </source>
</evidence>
<name>A0ABR2L8J2_9EUKA</name>
<dbReference type="PANTHER" id="PTHR38134:SF2">
    <property type="entry name" value="GALACTOKINASE"/>
    <property type="match status" value="1"/>
</dbReference>
<dbReference type="EMBL" id="JAPFFF010000001">
    <property type="protein sequence ID" value="KAK8899653.1"/>
    <property type="molecule type" value="Genomic_DNA"/>
</dbReference>
<dbReference type="PANTHER" id="PTHR38134">
    <property type="entry name" value="SLR1395 PROTEIN"/>
    <property type="match status" value="1"/>
</dbReference>
<protein>
    <recommendedName>
        <fullName evidence="4">Glycosyltransferase</fullName>
    </recommendedName>
</protein>
<comment type="caution">
    <text evidence="2">The sequence shown here is derived from an EMBL/GenBank/DDBJ whole genome shotgun (WGS) entry which is preliminary data.</text>
</comment>
<dbReference type="Proteomes" id="UP001470230">
    <property type="component" value="Unassembled WGS sequence"/>
</dbReference>
<keyword evidence="1" id="KW-0812">Transmembrane</keyword>
<feature type="transmembrane region" description="Helical" evidence="1">
    <location>
        <begin position="378"/>
        <end position="397"/>
    </location>
</feature>
<dbReference type="Gene3D" id="3.40.50.2000">
    <property type="entry name" value="Glycogen Phosphorylase B"/>
    <property type="match status" value="1"/>
</dbReference>
<reference evidence="2 3" key="1">
    <citation type="submission" date="2024-04" db="EMBL/GenBank/DDBJ databases">
        <title>Tritrichomonas musculus Genome.</title>
        <authorList>
            <person name="Alves-Ferreira E."/>
            <person name="Grigg M."/>
            <person name="Lorenzi H."/>
            <person name="Galac M."/>
        </authorList>
    </citation>
    <scope>NUCLEOTIDE SEQUENCE [LARGE SCALE GENOMIC DNA]</scope>
    <source>
        <strain evidence="2 3">EAF2021</strain>
    </source>
</reference>